<reference evidence="1 2" key="1">
    <citation type="submission" date="2019-06" db="EMBL/GenBank/DDBJ databases">
        <title>Complete genome of Dickeya zeae PL65.</title>
        <authorList>
            <person name="Boluk G."/>
            <person name="Arif M."/>
        </authorList>
    </citation>
    <scope>NUCLEOTIDE SEQUENCE [LARGE SCALE GENOMIC DNA]</scope>
    <source>
        <strain evidence="1 2">PL65</strain>
    </source>
</reference>
<protein>
    <submittedName>
        <fullName evidence="1">SMI1/KNR4 family protein</fullName>
    </submittedName>
</protein>
<proteinExistence type="predicted"/>
<sequence length="174" mass="20141">MLKYRNGFYCFESALHVFSFNMVGDDFGIVEWNNNELWIDAYDDMARNALYFAEDIFGGQFCIKNDGIYTFDPETGMFSWLANSINEWCGIVLNEYKFITGYPLAHSWQKMHGLIPSGYRLVPKVPFVAGGDFDINNIYVEKSDKAMRSRANIALQIRDIPDGDIFNWILLLNR</sequence>
<keyword evidence="2" id="KW-1185">Reference proteome</keyword>
<dbReference type="Proteomes" id="UP000824976">
    <property type="component" value="Chromosome"/>
</dbReference>
<evidence type="ECO:0000313" key="1">
    <source>
        <dbReference type="EMBL" id="QYM94408.1"/>
    </source>
</evidence>
<evidence type="ECO:0000313" key="2">
    <source>
        <dbReference type="Proteomes" id="UP000824976"/>
    </source>
</evidence>
<name>A0ABX8W2D0_9GAMM</name>
<accession>A0ABX8W2D0</accession>
<gene>
    <name evidence="1" type="ORF">FGI21_15480</name>
</gene>
<organism evidence="1 2">
    <name type="scientific">Dickeya zeae</name>
    <dbReference type="NCBI Taxonomy" id="204042"/>
    <lineage>
        <taxon>Bacteria</taxon>
        <taxon>Pseudomonadati</taxon>
        <taxon>Pseudomonadota</taxon>
        <taxon>Gammaproteobacteria</taxon>
        <taxon>Enterobacterales</taxon>
        <taxon>Pectobacteriaceae</taxon>
        <taxon>Dickeya</taxon>
    </lineage>
</organism>
<dbReference type="EMBL" id="CP040817">
    <property type="protein sequence ID" value="QYM94408.1"/>
    <property type="molecule type" value="Genomic_DNA"/>
</dbReference>